<evidence type="ECO:0000313" key="3">
    <source>
        <dbReference type="EMBL" id="KAL3112406.1"/>
    </source>
</evidence>
<accession>A0ABD2LBF5</accession>
<dbReference type="EMBL" id="JBICBT010000473">
    <property type="protein sequence ID" value="KAL3112406.1"/>
    <property type="molecule type" value="Genomic_DNA"/>
</dbReference>
<feature type="compositionally biased region" description="Basic and acidic residues" evidence="1">
    <location>
        <begin position="403"/>
        <end position="421"/>
    </location>
</feature>
<feature type="region of interest" description="Disordered" evidence="1">
    <location>
        <begin position="380"/>
        <end position="421"/>
    </location>
</feature>
<proteinExistence type="predicted"/>
<evidence type="ECO:0000256" key="1">
    <source>
        <dbReference type="SAM" id="MobiDB-lite"/>
    </source>
</evidence>
<feature type="compositionally biased region" description="Basic and acidic residues" evidence="1">
    <location>
        <begin position="265"/>
        <end position="298"/>
    </location>
</feature>
<protein>
    <submittedName>
        <fullName evidence="3">Uncharacterized protein</fullName>
    </submittedName>
</protein>
<name>A0ABD2LBF5_9BILA</name>
<dbReference type="AlphaFoldDB" id="A0ABD2LBF5"/>
<feature type="signal peptide" evidence="2">
    <location>
        <begin position="1"/>
        <end position="18"/>
    </location>
</feature>
<evidence type="ECO:0000256" key="2">
    <source>
        <dbReference type="SAM" id="SignalP"/>
    </source>
</evidence>
<keyword evidence="2" id="KW-0732">Signal</keyword>
<keyword evidence="4" id="KW-1185">Reference proteome</keyword>
<feature type="chain" id="PRO_5044841424" evidence="2">
    <location>
        <begin position="19"/>
        <end position="514"/>
    </location>
</feature>
<sequence length="514" mass="57974">MALSALLLLLPLLLNVQNIPDESVQTDMKAVYSAISSPEQWKDSPNSLASLESQLTEPQRALAKMHWELETIQKEKPEAPPQFDLGLFSEALEVMVEMNEEAKEVKLRKDKLIEWEGGEEAKRLKEKTTEEKTVPEVKVNENGQIDVKNGAGGDERMEVRRTKDENGREQVVITLVKRGRTEGPAEGTVEKPQEKAKTEEEVQKKNEDKNSLQEQEEAKKSEHDKAGGVPKTNLANSPKSDLPMHTILSFTAPSVEEEGNANVEEAQKKEDKNSQQEREEKKTEQDDARGVPKMDSTDSPKSVVPMHTILSSSASPMEEQGKARDALTEEANGRKKAQNNEEMLLVATENNGIIRNTNNGGLFDFVRKFISNVFGRKKRDTENMTGERRKIRSLENLSTVVKSDSEPKSEDKQQQQEEKKKAEIKQYLEKGVANTGGIRKAEKLAYAWYSELLYWTTKWIEALENRVAGVKPELAQQFLFSKTGSAAYQELKEEVDKCEAKLAKLKEWIGDSFK</sequence>
<feature type="compositionally biased region" description="Basic and acidic residues" evidence="1">
    <location>
        <begin position="153"/>
        <end position="168"/>
    </location>
</feature>
<feature type="region of interest" description="Disordered" evidence="1">
    <location>
        <begin position="144"/>
        <end position="339"/>
    </location>
</feature>
<reference evidence="3 4" key="1">
    <citation type="submission" date="2024-10" db="EMBL/GenBank/DDBJ databases">
        <authorList>
            <person name="Kim D."/>
        </authorList>
    </citation>
    <scope>NUCLEOTIDE SEQUENCE [LARGE SCALE GENOMIC DNA]</scope>
    <source>
        <strain evidence="3">BH-2024</strain>
    </source>
</reference>
<comment type="caution">
    <text evidence="3">The sequence shown here is derived from an EMBL/GenBank/DDBJ whole genome shotgun (WGS) entry which is preliminary data.</text>
</comment>
<feature type="compositionally biased region" description="Basic and acidic residues" evidence="1">
    <location>
        <begin position="319"/>
        <end position="333"/>
    </location>
</feature>
<dbReference type="Proteomes" id="UP001620626">
    <property type="component" value="Unassembled WGS sequence"/>
</dbReference>
<organism evidence="3 4">
    <name type="scientific">Heterodera trifolii</name>
    <dbReference type="NCBI Taxonomy" id="157864"/>
    <lineage>
        <taxon>Eukaryota</taxon>
        <taxon>Metazoa</taxon>
        <taxon>Ecdysozoa</taxon>
        <taxon>Nematoda</taxon>
        <taxon>Chromadorea</taxon>
        <taxon>Rhabditida</taxon>
        <taxon>Tylenchina</taxon>
        <taxon>Tylenchomorpha</taxon>
        <taxon>Tylenchoidea</taxon>
        <taxon>Heteroderidae</taxon>
        <taxon>Heteroderinae</taxon>
        <taxon>Heterodera</taxon>
    </lineage>
</organism>
<feature type="compositionally biased region" description="Basic and acidic residues" evidence="1">
    <location>
        <begin position="179"/>
        <end position="226"/>
    </location>
</feature>
<gene>
    <name evidence="3" type="ORF">niasHT_016956</name>
</gene>
<evidence type="ECO:0000313" key="4">
    <source>
        <dbReference type="Proteomes" id="UP001620626"/>
    </source>
</evidence>